<proteinExistence type="predicted"/>
<dbReference type="AlphaFoldDB" id="A0A1E7QJQ9"/>
<evidence type="ECO:0000256" key="1">
    <source>
        <dbReference type="SAM" id="MobiDB-lite"/>
    </source>
</evidence>
<feature type="transmembrane region" description="Helical" evidence="2">
    <location>
        <begin position="910"/>
        <end position="929"/>
    </location>
</feature>
<feature type="transmembrane region" description="Helical" evidence="2">
    <location>
        <begin position="888"/>
        <end position="905"/>
    </location>
</feature>
<dbReference type="InterPro" id="IPR002921">
    <property type="entry name" value="Fungal_lipase-type"/>
</dbReference>
<keyword evidence="5" id="KW-1185">Reference proteome</keyword>
<dbReference type="RefSeq" id="WP_070065041.1">
    <property type="nucleotide sequence ID" value="NZ_MJMG01000006.1"/>
</dbReference>
<dbReference type="EMBL" id="MJMG01000006">
    <property type="protein sequence ID" value="OEY86712.1"/>
    <property type="molecule type" value="Genomic_DNA"/>
</dbReference>
<accession>A0A1E7QJQ9</accession>
<dbReference type="Gene3D" id="3.40.50.1820">
    <property type="entry name" value="alpha/beta hydrolase"/>
    <property type="match status" value="1"/>
</dbReference>
<sequence>MTKCSADSSVADVFHDDEEVGGVYEKGTDQHICGGEQRIESSEPTVTIESAPSNLSQISETPGSFTGTANLSNLSFLLYLKKMCNFCKLVYCSDQKGLSKADEEKAGYKDRYYFEREEKYHLREAHYYYYYSRYPFERKVNFAYYYFTKDKEITIIFRGTQDRHDFAADADMRYTSLTTIPGCVGNVHSGFHRQFTSIEVELIQRLMFHVKNEEKRERLRDYTRKVKLSLKDFKINLVGHSLGGAIAQIAALHLNKQYGLQDLHVVTFGSPKVFDNEAAEVYNAVLKENSYRLVYECDIIPTFPPNTYFCNYTHVGIEMPLANKVNSLQNAMVRSTKPGEAQTSNGNINNTEGEKYSEDAIANNQDPAEEDQKNMNADDTSWWLGGWVQQWVANVSRVLYTVAGLKRNHSIDTYYDRMNSLIINEEVTCSTQFIAPNIAPNAEASCSINIPYTVSVMHTTEAQTDGNALNNAEDGKYDKGAIENNQGVVEEDHKEVVYNVSDGENNTIVTNDIEPQTVELERSVEQEQPVNEEIICSTQQFIAPNIAPNAGASCSINIPSTISVIRTTESYTVSVMQTTKSYEAQTDGNALNNAEDEKYDKGAIENNQGVVGEAHKEVVDNVSDGESNTIVTNNIEPQTVALERSVEQEQPVNEEIICSTQQFIAPNIAPNAGASCSINIPSTIHMFLSTKSYEAQTDGNALNNAEDEKYDKGAIENNQGVVGEAHKNVSDGENNTIVTNDIEPQTVENENNDNQSTVGSSVVVENNQQVATAQQGNDENASIDVRIICNDTNEHICSTVINTSVNDLSIKGPTICSNKKSTDSEAEDSEWNHETSSIQHVRVALNSETKKNVTKKVSDCTIKKYDQEISGKPSILRNKSRHKGCHNGFIVGAVICATASIVLAIQTMYLMAFAAGLVAVLCTAAYISYSSPLPQKNFNDDARLTHLKDAVPLCYISRI</sequence>
<evidence type="ECO:0000259" key="3">
    <source>
        <dbReference type="Pfam" id="PF01764"/>
    </source>
</evidence>
<dbReference type="InterPro" id="IPR029058">
    <property type="entry name" value="AB_hydrolase_fold"/>
</dbReference>
<gene>
    <name evidence="4" type="ORF">BIY23_02530</name>
</gene>
<evidence type="ECO:0000313" key="5">
    <source>
        <dbReference type="Proteomes" id="UP000175679"/>
    </source>
</evidence>
<keyword evidence="2" id="KW-1133">Transmembrane helix</keyword>
<feature type="domain" description="Fungal lipase-type" evidence="3">
    <location>
        <begin position="155"/>
        <end position="306"/>
    </location>
</feature>
<dbReference type="PANTHER" id="PTHR45856:SF23">
    <property type="entry name" value="FUNGAL LIPASE-LIKE DOMAIN-CONTAINING PROTEIN"/>
    <property type="match status" value="1"/>
</dbReference>
<dbReference type="CDD" id="cd00519">
    <property type="entry name" value="Lipase_3"/>
    <property type="match status" value="1"/>
</dbReference>
<comment type="caution">
    <text evidence="4">The sequence shown here is derived from an EMBL/GenBank/DDBJ whole genome shotgun (WGS) entry which is preliminary data.</text>
</comment>
<dbReference type="PANTHER" id="PTHR45856">
    <property type="entry name" value="ALPHA/BETA-HYDROLASES SUPERFAMILY PROTEIN"/>
    <property type="match status" value="1"/>
</dbReference>
<keyword evidence="2" id="KW-0812">Transmembrane</keyword>
<dbReference type="Proteomes" id="UP000175679">
    <property type="component" value="Unassembled WGS sequence"/>
</dbReference>
<organism evidence="4 5">
    <name type="scientific">Wolbachia pipientis</name>
    <dbReference type="NCBI Taxonomy" id="955"/>
    <lineage>
        <taxon>Bacteria</taxon>
        <taxon>Pseudomonadati</taxon>
        <taxon>Pseudomonadota</taxon>
        <taxon>Alphaproteobacteria</taxon>
        <taxon>Rickettsiales</taxon>
        <taxon>Anaplasmataceae</taxon>
        <taxon>Wolbachieae</taxon>
        <taxon>Wolbachia</taxon>
    </lineage>
</organism>
<dbReference type="Pfam" id="PF01764">
    <property type="entry name" value="Lipase_3"/>
    <property type="match status" value="1"/>
</dbReference>
<evidence type="ECO:0000313" key="4">
    <source>
        <dbReference type="EMBL" id="OEY86712.1"/>
    </source>
</evidence>
<evidence type="ECO:0000256" key="2">
    <source>
        <dbReference type="SAM" id="Phobius"/>
    </source>
</evidence>
<feature type="region of interest" description="Disordered" evidence="1">
    <location>
        <begin position="335"/>
        <end position="356"/>
    </location>
</feature>
<dbReference type="SUPFAM" id="SSF53474">
    <property type="entry name" value="alpha/beta-Hydrolases"/>
    <property type="match status" value="1"/>
</dbReference>
<dbReference type="GO" id="GO:0006629">
    <property type="term" value="P:lipid metabolic process"/>
    <property type="evidence" value="ECO:0007669"/>
    <property type="project" value="InterPro"/>
</dbReference>
<name>A0A1E7QJQ9_WOLPI</name>
<keyword evidence="2" id="KW-0472">Membrane</keyword>
<protein>
    <recommendedName>
        <fullName evidence="3">Fungal lipase-type domain-containing protein</fullName>
    </recommendedName>
</protein>
<reference evidence="4 5" key="1">
    <citation type="submission" date="2016-09" db="EMBL/GenBank/DDBJ databases">
        <title>Genomic evidence for plant-parasitic nematodes as the earliest Wolbachia hosts.</title>
        <authorList>
            <person name="Brown A.M."/>
            <person name="Wasala S.K."/>
            <person name="Howe D.K."/>
            <person name="Peetz A.B."/>
            <person name="Zasada I.A."/>
            <person name="Denver D.R."/>
        </authorList>
    </citation>
    <scope>NUCLEOTIDE SEQUENCE [LARGE SCALE GENOMIC DNA]</scope>
    <source>
        <strain evidence="5">wPpe</strain>
    </source>
</reference>
<feature type="compositionally biased region" description="Polar residues" evidence="1">
    <location>
        <begin position="341"/>
        <end position="351"/>
    </location>
</feature>
<dbReference type="OrthoDB" id="7164496at2"/>
<dbReference type="InterPro" id="IPR051218">
    <property type="entry name" value="Sec_MonoDiacylglyc_Lipase"/>
</dbReference>